<keyword evidence="5" id="KW-0812">Transmembrane</keyword>
<dbReference type="SUPFAM" id="SSF51905">
    <property type="entry name" value="FAD/NAD(P)-binding domain"/>
    <property type="match status" value="1"/>
</dbReference>
<dbReference type="Pfam" id="PF01494">
    <property type="entry name" value="FAD_binding_3"/>
    <property type="match status" value="2"/>
</dbReference>
<dbReference type="GeneID" id="33564993"/>
<accession>A0A1Y2GWM7</accession>
<dbReference type="AlphaFoldDB" id="A0A1Y2GWM7"/>
<feature type="domain" description="FAD-binding" evidence="6">
    <location>
        <begin position="309"/>
        <end position="387"/>
    </location>
</feature>
<protein>
    <recommendedName>
        <fullName evidence="6">FAD-binding domain-containing protein</fullName>
    </recommendedName>
</protein>
<evidence type="ECO:0000259" key="6">
    <source>
        <dbReference type="Pfam" id="PF01494"/>
    </source>
</evidence>
<evidence type="ECO:0000256" key="2">
    <source>
        <dbReference type="ARBA" id="ARBA00022630"/>
    </source>
</evidence>
<dbReference type="OrthoDB" id="655030at2759"/>
<dbReference type="Gene3D" id="3.50.50.60">
    <property type="entry name" value="FAD/NAD(P)-binding domain"/>
    <property type="match status" value="1"/>
</dbReference>
<evidence type="ECO:0000313" key="7">
    <source>
        <dbReference type="EMBL" id="ORZ26665.1"/>
    </source>
</evidence>
<organism evidence="7 8">
    <name type="scientific">Lobosporangium transversale</name>
    <dbReference type="NCBI Taxonomy" id="64571"/>
    <lineage>
        <taxon>Eukaryota</taxon>
        <taxon>Fungi</taxon>
        <taxon>Fungi incertae sedis</taxon>
        <taxon>Mucoromycota</taxon>
        <taxon>Mortierellomycotina</taxon>
        <taxon>Mortierellomycetes</taxon>
        <taxon>Mortierellales</taxon>
        <taxon>Mortierellaceae</taxon>
        <taxon>Lobosporangium</taxon>
    </lineage>
</organism>
<comment type="caution">
    <text evidence="7">The sequence shown here is derived from an EMBL/GenBank/DDBJ whole genome shotgun (WGS) entry which is preliminary data.</text>
</comment>
<keyword evidence="8" id="KW-1185">Reference proteome</keyword>
<dbReference type="InterPro" id="IPR050562">
    <property type="entry name" value="FAD_mOase_fung"/>
</dbReference>
<feature type="domain" description="FAD-binding" evidence="6">
    <location>
        <begin position="17"/>
        <end position="183"/>
    </location>
</feature>
<dbReference type="InterPro" id="IPR036188">
    <property type="entry name" value="FAD/NAD-bd_sf"/>
</dbReference>
<keyword evidence="4" id="KW-0560">Oxidoreductase</keyword>
<dbReference type="InParanoid" id="A0A1Y2GWM7"/>
<dbReference type="PANTHER" id="PTHR47356:SF2">
    <property type="entry name" value="FAD-BINDING DOMAIN-CONTAINING PROTEIN-RELATED"/>
    <property type="match status" value="1"/>
</dbReference>
<dbReference type="GO" id="GO:0004497">
    <property type="term" value="F:monooxygenase activity"/>
    <property type="evidence" value="ECO:0007669"/>
    <property type="project" value="InterPro"/>
</dbReference>
<dbReference type="RefSeq" id="XP_021884428.1">
    <property type="nucleotide sequence ID" value="XM_022023149.1"/>
</dbReference>
<dbReference type="GO" id="GO:0071949">
    <property type="term" value="F:FAD binding"/>
    <property type="evidence" value="ECO:0007669"/>
    <property type="project" value="InterPro"/>
</dbReference>
<name>A0A1Y2GWM7_9FUNG</name>
<dbReference type="PANTHER" id="PTHR47356">
    <property type="entry name" value="FAD-DEPENDENT MONOOXYGENASE ASQG-RELATED"/>
    <property type="match status" value="1"/>
</dbReference>
<gene>
    <name evidence="7" type="ORF">BCR41DRAFT_347739</name>
</gene>
<reference evidence="7 8" key="1">
    <citation type="submission" date="2016-07" db="EMBL/GenBank/DDBJ databases">
        <title>Pervasive Adenine N6-methylation of Active Genes in Fungi.</title>
        <authorList>
            <consortium name="DOE Joint Genome Institute"/>
            <person name="Mondo S.J."/>
            <person name="Dannebaum R.O."/>
            <person name="Kuo R.C."/>
            <person name="Labutti K."/>
            <person name="Haridas S."/>
            <person name="Kuo A."/>
            <person name="Salamov A."/>
            <person name="Ahrendt S.R."/>
            <person name="Lipzen A."/>
            <person name="Sullivan W."/>
            <person name="Andreopoulos W.B."/>
            <person name="Clum A."/>
            <person name="Lindquist E."/>
            <person name="Daum C."/>
            <person name="Ramamoorthy G.K."/>
            <person name="Gryganskyi A."/>
            <person name="Culley D."/>
            <person name="Magnuson J.K."/>
            <person name="James T.Y."/>
            <person name="O'Malley M.A."/>
            <person name="Stajich J.E."/>
            <person name="Spatafora J.W."/>
            <person name="Visel A."/>
            <person name="Grigoriev I.V."/>
        </authorList>
    </citation>
    <scope>NUCLEOTIDE SEQUENCE [LARGE SCALE GENOMIC DNA]</scope>
    <source>
        <strain evidence="7 8">NRRL 3116</strain>
    </source>
</reference>
<dbReference type="InterPro" id="IPR002938">
    <property type="entry name" value="FAD-bd"/>
</dbReference>
<keyword evidence="5" id="KW-0472">Membrane</keyword>
<keyword evidence="2" id="KW-0285">Flavoprotein</keyword>
<feature type="transmembrane region" description="Helical" evidence="5">
    <location>
        <begin position="12"/>
        <end position="34"/>
    </location>
</feature>
<proteinExistence type="inferred from homology"/>
<dbReference type="PRINTS" id="PR00420">
    <property type="entry name" value="RNGMNOXGNASE"/>
</dbReference>
<evidence type="ECO:0000256" key="4">
    <source>
        <dbReference type="ARBA" id="ARBA00023002"/>
    </source>
</evidence>
<dbReference type="Proteomes" id="UP000193648">
    <property type="component" value="Unassembled WGS sequence"/>
</dbReference>
<dbReference type="EMBL" id="MCFF01000006">
    <property type="protein sequence ID" value="ORZ26665.1"/>
    <property type="molecule type" value="Genomic_DNA"/>
</dbReference>
<keyword evidence="5" id="KW-1133">Transmembrane helix</keyword>
<evidence type="ECO:0000256" key="3">
    <source>
        <dbReference type="ARBA" id="ARBA00022827"/>
    </source>
</evidence>
<keyword evidence="3" id="KW-0274">FAD</keyword>
<sequence length="475" mass="53666">MTAQEHEREREAQTTPTVLIVGAGLGGLMLAMLLERIDVSYLILERASELRSLGSAMTMGASILPVFEQLGLLEEINKISLPVDKADFYNSRIEKIGCICGNNRKTTGYSNHLFSRPKLHQILLKHVQPHKIQLNKKVVRIEEVSNKVYIHCADNSTFQGDIVVGADGAYSSVRKSLFAQMKLKDILPRKDEDSLEIGYSSLVGVTSPQDPEIFPQLKDPFSHFSQVIGDDTRSWGLASMADNEVSWLLSYQVTPSESKARMQQGRGTGWSMSTDSESNNVDMMIKEFRDLPSPWGGTMGDFFDKTPKNQITKVFLEEKMFTTWYHGRTVLLGDACHKMLPSGGQGAVNAMQDAVVLANCIYYMKGRDLEDFTAAFKEYHRQRYPCAKAQYIRSHNIAKYMSGQSWSERIIRYVIFNWVPSWVHANGYAQSVEYRPQIAWLPLVENRGTWPVKPQDEPQQLLTVEYADDAKARSA</sequence>
<evidence type="ECO:0000313" key="8">
    <source>
        <dbReference type="Proteomes" id="UP000193648"/>
    </source>
</evidence>
<evidence type="ECO:0000256" key="5">
    <source>
        <dbReference type="SAM" id="Phobius"/>
    </source>
</evidence>
<evidence type="ECO:0000256" key="1">
    <source>
        <dbReference type="ARBA" id="ARBA00007992"/>
    </source>
</evidence>
<comment type="similarity">
    <text evidence="1">Belongs to the paxM FAD-dependent monooxygenase family.</text>
</comment>